<sequence>MEFTQGAKDLIEKNIKIILEKMTLSQKDRADVEKELRSNFFEGSEVKAKERGASVVSEEDVLKAVSEEGNPEEIAGAYMCSYAGSLKRAGFWWRSAAYIIDMIIAGITIGILSLPFLALNFLFETHDTPFWIAGIVVLMNLAIGLIALGVLISYLVILEGRYGMTAGKYILGLKVLKVDGTPIDYKDALLRNIPKFFGNFIIIDALIMVIFFNKEKQRAFDKVANTIVVHTRG</sequence>
<dbReference type="Pfam" id="PF06271">
    <property type="entry name" value="RDD"/>
    <property type="match status" value="1"/>
</dbReference>
<dbReference type="AlphaFoldDB" id="D1YZI6"/>
<evidence type="ECO:0000256" key="5">
    <source>
        <dbReference type="ARBA" id="ARBA00023136"/>
    </source>
</evidence>
<dbReference type="GO" id="GO:0005886">
    <property type="term" value="C:plasma membrane"/>
    <property type="evidence" value="ECO:0007669"/>
    <property type="project" value="UniProtKB-SubCell"/>
</dbReference>
<dbReference type="KEGG" id="mpd:MCP_1786"/>
<feature type="transmembrane region" description="Helical" evidence="6">
    <location>
        <begin position="196"/>
        <end position="213"/>
    </location>
</feature>
<dbReference type="RefSeq" id="WP_012900536.1">
    <property type="nucleotide sequence ID" value="NC_013665.1"/>
</dbReference>
<dbReference type="OrthoDB" id="288430at2157"/>
<accession>D1YZI6</accession>
<dbReference type="InParanoid" id="D1YZI6"/>
<gene>
    <name evidence="8" type="ordered locus">MCP_1786</name>
</gene>
<feature type="transmembrane region" description="Helical" evidence="6">
    <location>
        <begin position="130"/>
        <end position="158"/>
    </location>
</feature>
<dbReference type="GeneID" id="8681678"/>
<comment type="subcellular location">
    <subcellularLocation>
        <location evidence="1">Cell membrane</location>
        <topology evidence="1">Multi-pass membrane protein</topology>
    </subcellularLocation>
</comment>
<keyword evidence="3 6" id="KW-0812">Transmembrane</keyword>
<keyword evidence="9" id="KW-1185">Reference proteome</keyword>
<dbReference type="PANTHER" id="PTHR36115:SF4">
    <property type="entry name" value="MEMBRANE PROTEIN"/>
    <property type="match status" value="1"/>
</dbReference>
<evidence type="ECO:0000256" key="6">
    <source>
        <dbReference type="SAM" id="Phobius"/>
    </source>
</evidence>
<evidence type="ECO:0000256" key="3">
    <source>
        <dbReference type="ARBA" id="ARBA00022692"/>
    </source>
</evidence>
<dbReference type="PANTHER" id="PTHR36115">
    <property type="entry name" value="PROLINE-RICH ANTIGEN HOMOLOG-RELATED"/>
    <property type="match status" value="1"/>
</dbReference>
<protein>
    <recommendedName>
        <fullName evidence="7">RDD domain-containing protein</fullName>
    </recommendedName>
</protein>
<evidence type="ECO:0000259" key="7">
    <source>
        <dbReference type="Pfam" id="PF06271"/>
    </source>
</evidence>
<reference evidence="8 9" key="1">
    <citation type="journal article" date="2007" name="Appl. Environ. Microbiol.">
        <title>Isolation of key methanogens for global methane emission from rice paddy fields: a novel isolate affiliated with the clone cluster rice cluster I.</title>
        <authorList>
            <person name="Sakai S."/>
            <person name="Imachi H."/>
            <person name="Sekiguchi Y."/>
            <person name="Ohashi A."/>
            <person name="Harada H."/>
            <person name="Kamagata Y."/>
        </authorList>
    </citation>
    <scope>NUCLEOTIDE SEQUENCE [LARGE SCALE GENOMIC DNA]</scope>
    <source>
        <strain evidence="9">DSM 17711 / JCM 13418 / NBRC 101707 / SANAE</strain>
    </source>
</reference>
<name>D1YZI6_METPS</name>
<dbReference type="InterPro" id="IPR051791">
    <property type="entry name" value="Pra-immunoreactive"/>
</dbReference>
<reference evidence="8 9" key="2">
    <citation type="journal article" date="2008" name="Int. J. Syst. Evol. Microbiol.">
        <title>Methanocella paludicola gen. nov., sp. nov., a methane-producing archaeon, the first isolate of the lineage 'Rice Cluster I', and proposal of the new archaeal order Methanocellales ord. nov.</title>
        <authorList>
            <person name="Sakai S."/>
            <person name="Imachi H."/>
            <person name="Hanada S."/>
            <person name="Ohashi A."/>
            <person name="Harada H."/>
            <person name="Kamagata Y."/>
        </authorList>
    </citation>
    <scope>NUCLEOTIDE SEQUENCE [LARGE SCALE GENOMIC DNA]</scope>
    <source>
        <strain evidence="9">DSM 17711 / JCM 13418 / NBRC 101707 / SANAE</strain>
    </source>
</reference>
<reference evidence="9" key="3">
    <citation type="journal article" date="2011" name="PLoS ONE">
        <title>Genome sequence of a mesophilic hydrogenotrophic methanogen Methanocella paludicola, the first cultivated representative of the order Methanocellales.</title>
        <authorList>
            <person name="Sakai S."/>
            <person name="Takaki Y."/>
            <person name="Shimamura S."/>
            <person name="Sekine M."/>
            <person name="Tajima T."/>
            <person name="Kosugi H."/>
            <person name="Ichikawa N."/>
            <person name="Tasumi E."/>
            <person name="Hiraki A.T."/>
            <person name="Shimizu A."/>
            <person name="Kato Y."/>
            <person name="Nishiko R."/>
            <person name="Mori K."/>
            <person name="Fujita N."/>
            <person name="Imachi H."/>
            <person name="Takai K."/>
        </authorList>
    </citation>
    <scope>NUCLEOTIDE SEQUENCE [LARGE SCALE GENOMIC DNA]</scope>
    <source>
        <strain evidence="9">DSM 17711 / JCM 13418 / NBRC 101707 / SANAE</strain>
    </source>
</reference>
<dbReference type="Proteomes" id="UP000001882">
    <property type="component" value="Chromosome"/>
</dbReference>
<dbReference type="InterPro" id="IPR010432">
    <property type="entry name" value="RDD"/>
</dbReference>
<feature type="transmembrane region" description="Helical" evidence="6">
    <location>
        <begin position="96"/>
        <end position="118"/>
    </location>
</feature>
<keyword evidence="5 6" id="KW-0472">Membrane</keyword>
<evidence type="ECO:0000256" key="1">
    <source>
        <dbReference type="ARBA" id="ARBA00004651"/>
    </source>
</evidence>
<evidence type="ECO:0000313" key="8">
    <source>
        <dbReference type="EMBL" id="BAI61858.1"/>
    </source>
</evidence>
<keyword evidence="2" id="KW-1003">Cell membrane</keyword>
<evidence type="ECO:0000313" key="9">
    <source>
        <dbReference type="Proteomes" id="UP000001882"/>
    </source>
</evidence>
<evidence type="ECO:0000256" key="2">
    <source>
        <dbReference type="ARBA" id="ARBA00022475"/>
    </source>
</evidence>
<organism evidence="8 9">
    <name type="scientific">Methanocella paludicola (strain DSM 17711 / JCM 13418 / NBRC 101707 / SANAE)</name>
    <dbReference type="NCBI Taxonomy" id="304371"/>
    <lineage>
        <taxon>Archaea</taxon>
        <taxon>Methanobacteriati</taxon>
        <taxon>Methanobacteriota</taxon>
        <taxon>Stenosarchaea group</taxon>
        <taxon>Methanomicrobia</taxon>
        <taxon>Methanocellales</taxon>
        <taxon>Methanocellaceae</taxon>
        <taxon>Methanocella</taxon>
    </lineage>
</organism>
<dbReference type="eggNOG" id="arCOG03633">
    <property type="taxonomic scope" value="Archaea"/>
</dbReference>
<keyword evidence="4 6" id="KW-1133">Transmembrane helix</keyword>
<proteinExistence type="predicted"/>
<feature type="domain" description="RDD" evidence="7">
    <location>
        <begin position="89"/>
        <end position="225"/>
    </location>
</feature>
<evidence type="ECO:0000256" key="4">
    <source>
        <dbReference type="ARBA" id="ARBA00022989"/>
    </source>
</evidence>
<dbReference type="STRING" id="304371.MCP_1786"/>
<dbReference type="EMBL" id="AP011532">
    <property type="protein sequence ID" value="BAI61858.1"/>
    <property type="molecule type" value="Genomic_DNA"/>
</dbReference>